<dbReference type="EMBL" id="JACJKY010000008">
    <property type="protein sequence ID" value="MBM6920826.1"/>
    <property type="molecule type" value="Genomic_DNA"/>
</dbReference>
<evidence type="ECO:0000313" key="3">
    <source>
        <dbReference type="Proteomes" id="UP000774750"/>
    </source>
</evidence>
<keyword evidence="1" id="KW-0472">Membrane</keyword>
<evidence type="ECO:0008006" key="4">
    <source>
        <dbReference type="Google" id="ProtNLM"/>
    </source>
</evidence>
<comment type="caution">
    <text evidence="2">The sequence shown here is derived from an EMBL/GenBank/DDBJ whole genome shotgun (WGS) entry which is preliminary data.</text>
</comment>
<organism evidence="2 3">
    <name type="scientific">Merdimmobilis hominis</name>
    <dbReference type="NCBI Taxonomy" id="2897707"/>
    <lineage>
        <taxon>Bacteria</taxon>
        <taxon>Bacillati</taxon>
        <taxon>Bacillota</taxon>
        <taxon>Clostridia</taxon>
        <taxon>Eubacteriales</taxon>
        <taxon>Oscillospiraceae</taxon>
        <taxon>Merdimmobilis</taxon>
    </lineage>
</organism>
<dbReference type="PANTHER" id="PTHR21525">
    <property type="entry name" value="MOTILE SPERM PROTEIN"/>
    <property type="match status" value="1"/>
</dbReference>
<evidence type="ECO:0000313" key="2">
    <source>
        <dbReference type="EMBL" id="MBM6920826.1"/>
    </source>
</evidence>
<keyword evidence="1" id="KW-1133">Transmembrane helix</keyword>
<feature type="transmembrane region" description="Helical" evidence="1">
    <location>
        <begin position="394"/>
        <end position="417"/>
    </location>
</feature>
<evidence type="ECO:0000256" key="1">
    <source>
        <dbReference type="SAM" id="Phobius"/>
    </source>
</evidence>
<keyword evidence="1" id="KW-0812">Transmembrane</keyword>
<reference evidence="2" key="1">
    <citation type="submission" date="2020-08" db="EMBL/GenBank/DDBJ databases">
        <authorList>
            <person name="Cejkova D."/>
            <person name="Kubasova T."/>
            <person name="Jahodarova E."/>
            <person name="Rychlik I."/>
        </authorList>
    </citation>
    <scope>NUCLEOTIDE SEQUENCE</scope>
    <source>
        <strain evidence="2">An559</strain>
    </source>
</reference>
<gene>
    <name evidence="2" type="ORF">H6A12_06640</name>
</gene>
<dbReference type="PANTHER" id="PTHR21525:SF9">
    <property type="entry name" value="CHANNEL_COLICIN DOMAIN-CONTAINING PROTEIN"/>
    <property type="match status" value="1"/>
</dbReference>
<sequence>MEKKDFTNFFDKAKKATVDAAQAIADTAVSVAGKTQAAVLETTTKIKDDIQEKKDAEAQVRKAELEVILDELQGTYAPTMLSTLCESPIALTKVNIQRMRELFPIPVEQRIIWADAEFDLRPSGIVCTDVGVFIKTNVGVWEKKPKKKETSEQNKSVLFYYRWEDFDPAWFISNNPKENRVLMVEKQCTEHFIAGCRALATQAAERELELSESVFSMSDGEIETILAKTVPTGVAALQSAQSAVFVEQKASINTPAGHGEMAEEAITLADRFLGLDATVVGRDNAKDGADRVVNEIFIQTKYYNSARGSLEACFRPEDGMYRYMKDGQPMQLEVPKDQYERVLQGFERKIEQGKVPGVTDPKEARKIVRKGRLTYNQAVNLTKPGTIESLTYDAMTGAVMCSCAFGITFVATVFLTWRKTGDIKQAVKAGMSAGIQVFGISFVQHMVVSQIARTGLANALLAPSQYVVGKLGYQASATIVNGIRALSGKGAIYGAAASKHLAKILRSNVITSALTFAVFSIPETYNLASKKISAAQYTKNMTVLLGSIAGGAGGAVVAGIAAAKIAGAAGTAVAPGVGTAVGIAGGFVGGVVGAKAVDVVGDILHEDDVEILGRLFNAVVSCMIGEYLLDAEEMDKLMGALDKVPQKDFKSVFGNIIKAEEQENVIRDFLRSRFEEITSAREVFALPSGETILESLMEECVE</sequence>
<accession>A0A938X7W2</accession>
<keyword evidence="3" id="KW-1185">Reference proteome</keyword>
<proteinExistence type="predicted"/>
<protein>
    <recommendedName>
        <fullName evidence="4">Inner membrane protein yeeR</fullName>
    </recommendedName>
</protein>
<dbReference type="AlphaFoldDB" id="A0A938X7W2"/>
<name>A0A938X7W2_9FIRM</name>
<dbReference type="Proteomes" id="UP000774750">
    <property type="component" value="Unassembled WGS sequence"/>
</dbReference>
<dbReference type="RefSeq" id="WP_204446127.1">
    <property type="nucleotide sequence ID" value="NZ_JACJKY010000008.1"/>
</dbReference>
<reference evidence="2" key="2">
    <citation type="journal article" date="2021" name="Sci. Rep.">
        <title>The distribution of antibiotic resistance genes in chicken gut microbiota commensals.</title>
        <authorList>
            <person name="Juricova H."/>
            <person name="Matiasovicova J."/>
            <person name="Kubasova T."/>
            <person name="Cejkova D."/>
            <person name="Rychlik I."/>
        </authorList>
    </citation>
    <scope>NUCLEOTIDE SEQUENCE</scope>
    <source>
        <strain evidence="2">An559</strain>
    </source>
</reference>